<comment type="catalytic activity">
    <reaction evidence="6">
        <text>(R)-lactate + A = pyruvate + AH2</text>
        <dbReference type="Rhea" id="RHEA:15089"/>
        <dbReference type="ChEBI" id="CHEBI:13193"/>
        <dbReference type="ChEBI" id="CHEBI:15361"/>
        <dbReference type="ChEBI" id="CHEBI:16004"/>
        <dbReference type="ChEBI" id="CHEBI:17499"/>
    </reaction>
</comment>
<reference evidence="8 9" key="1">
    <citation type="journal article" date="2018" name="Nat. Biotechnol.">
        <title>A standardized bacterial taxonomy based on genome phylogeny substantially revises the tree of life.</title>
        <authorList>
            <person name="Parks D.H."/>
            <person name="Chuvochina M."/>
            <person name="Waite D.W."/>
            <person name="Rinke C."/>
            <person name="Skarshewski A."/>
            <person name="Chaumeil P.A."/>
            <person name="Hugenholtz P."/>
        </authorList>
    </citation>
    <scope>NUCLEOTIDE SEQUENCE [LARGE SCALE GENOMIC DNA]</scope>
    <source>
        <strain evidence="8">UBA10707</strain>
    </source>
</reference>
<dbReference type="PROSITE" id="PS51379">
    <property type="entry name" value="4FE4S_FER_2"/>
    <property type="match status" value="1"/>
</dbReference>
<protein>
    <recommendedName>
        <fullName evidence="6">Glycolate oxidase iron-sulfur subunit</fullName>
        <ecNumber evidence="6">1.1.99.14</ecNumber>
    </recommendedName>
</protein>
<dbReference type="InterPro" id="IPR017900">
    <property type="entry name" value="4Fe4S_Fe_S_CS"/>
</dbReference>
<proteinExistence type="predicted"/>
<dbReference type="Gene3D" id="1.10.1060.10">
    <property type="entry name" value="Alpha-helical ferredoxin"/>
    <property type="match status" value="1"/>
</dbReference>
<keyword evidence="6" id="KW-0813">Transport</keyword>
<dbReference type="GO" id="GO:0046872">
    <property type="term" value="F:metal ion binding"/>
    <property type="evidence" value="ECO:0007669"/>
    <property type="project" value="UniProtKB-UniRule"/>
</dbReference>
<dbReference type="PANTHER" id="PTHR32479">
    <property type="entry name" value="GLYCOLATE OXIDASE IRON-SULFUR SUBUNIT"/>
    <property type="match status" value="1"/>
</dbReference>
<comment type="catalytic activity">
    <reaction evidence="6">
        <text>glycolate + A = glyoxylate + AH2</text>
        <dbReference type="Rhea" id="RHEA:21264"/>
        <dbReference type="ChEBI" id="CHEBI:13193"/>
        <dbReference type="ChEBI" id="CHEBI:17499"/>
        <dbReference type="ChEBI" id="CHEBI:29805"/>
        <dbReference type="ChEBI" id="CHEBI:36655"/>
        <dbReference type="EC" id="1.1.99.14"/>
    </reaction>
</comment>
<comment type="function">
    <text evidence="6">Component of a complex that catalyzes the oxidation of glycolate to glyoxylate.</text>
</comment>
<keyword evidence="4 6" id="KW-0408">Iron</keyword>
<evidence type="ECO:0000313" key="8">
    <source>
        <dbReference type="EMBL" id="HBP30522.1"/>
    </source>
</evidence>
<gene>
    <name evidence="8" type="ORF">DD666_14030</name>
</gene>
<dbReference type="SUPFAM" id="SSF46548">
    <property type="entry name" value="alpha-helical ferredoxin"/>
    <property type="match status" value="1"/>
</dbReference>
<dbReference type="InterPro" id="IPR004017">
    <property type="entry name" value="Cys_rich_dom"/>
</dbReference>
<keyword evidence="2 6" id="KW-0479">Metal-binding</keyword>
<keyword evidence="3" id="KW-0677">Repeat</keyword>
<keyword evidence="6" id="KW-0249">Electron transport</keyword>
<dbReference type="InterPro" id="IPR017896">
    <property type="entry name" value="4Fe4S_Fe-S-bd"/>
</dbReference>
<keyword evidence="5 6" id="KW-0411">Iron-sulfur</keyword>
<sequence>MQTNLADWAKNSSYGEEVDAILRKCVHCGFCSATCPSYQILGDERDSPRGRIYLIKEIVEGKEPTSITQKHLDQCLTCHNCETTCPSGVQYGHLVDIGRELVAERVTRTPTDRFRRTLLAAGLNSQAFAPAVKLGRMLRSFMPATLAAKLPEARPAGALPVGRHQRQVLVPLGCVQPALMPSIDAATIRVLDAAGISSVDISRNTCCGAVNFHLDKVNSSIAQMKSNIDAWVPLLESGQVEAVIMNASGCGAFVKEYPFYLRNEPAYVEKARYLVQHVKDIAEVIAPEAARLKAKFKKPLPASAAFHPPCTLQHWQGLRPLTESLLADLGFDLKAFGEANLCCGSAGTYSVLQPEIATGLRDRKLEAIGKTSPEVIITSNMGCMSHLQTGTQTPVRHWVEVVDTALSA</sequence>
<dbReference type="InterPro" id="IPR012257">
    <property type="entry name" value="Glc_ox_4Fe-4S"/>
</dbReference>
<evidence type="ECO:0000256" key="4">
    <source>
        <dbReference type="ARBA" id="ARBA00023004"/>
    </source>
</evidence>
<dbReference type="PROSITE" id="PS00198">
    <property type="entry name" value="4FE4S_FER_1"/>
    <property type="match status" value="2"/>
</dbReference>
<dbReference type="PIRSF" id="PIRSF000139">
    <property type="entry name" value="Glc_ox_4Fe-4S"/>
    <property type="match status" value="1"/>
</dbReference>
<comment type="caution">
    <text evidence="8">The sequence shown here is derived from an EMBL/GenBank/DDBJ whole genome shotgun (WGS) entry which is preliminary data.</text>
</comment>
<name>A0A356LHX8_9BURK</name>
<dbReference type="AlphaFoldDB" id="A0A356LHX8"/>
<dbReference type="EMBL" id="DOEK01000029">
    <property type="protein sequence ID" value="HBP30522.1"/>
    <property type="molecule type" value="Genomic_DNA"/>
</dbReference>
<dbReference type="Pfam" id="PF02754">
    <property type="entry name" value="CCG"/>
    <property type="match status" value="2"/>
</dbReference>
<evidence type="ECO:0000256" key="2">
    <source>
        <dbReference type="ARBA" id="ARBA00022723"/>
    </source>
</evidence>
<dbReference type="InterPro" id="IPR009051">
    <property type="entry name" value="Helical_ferredxn"/>
</dbReference>
<dbReference type="Proteomes" id="UP000264036">
    <property type="component" value="Unassembled WGS sequence"/>
</dbReference>
<evidence type="ECO:0000256" key="5">
    <source>
        <dbReference type="ARBA" id="ARBA00023014"/>
    </source>
</evidence>
<evidence type="ECO:0000256" key="3">
    <source>
        <dbReference type="ARBA" id="ARBA00022737"/>
    </source>
</evidence>
<dbReference type="PANTHER" id="PTHR32479:SF17">
    <property type="entry name" value="GLYCOLATE OXIDASE IRON-SULFUR SUBUNIT"/>
    <property type="match status" value="1"/>
</dbReference>
<evidence type="ECO:0000259" key="7">
    <source>
        <dbReference type="PROSITE" id="PS51379"/>
    </source>
</evidence>
<comment type="cofactor">
    <cofactor evidence="6">
        <name>[4Fe-4S] cluster</name>
        <dbReference type="ChEBI" id="CHEBI:49883"/>
    </cofactor>
    <text evidence="6">Binds 2 [4Fe-4S] clusters.</text>
</comment>
<dbReference type="Pfam" id="PF13183">
    <property type="entry name" value="Fer4_8"/>
    <property type="match status" value="1"/>
</dbReference>
<feature type="domain" description="4Fe-4S ferredoxin-type" evidence="7">
    <location>
        <begin position="14"/>
        <end position="45"/>
    </location>
</feature>
<evidence type="ECO:0000256" key="6">
    <source>
        <dbReference type="PIRNR" id="PIRNR000139"/>
    </source>
</evidence>
<evidence type="ECO:0000313" key="9">
    <source>
        <dbReference type="Proteomes" id="UP000264036"/>
    </source>
</evidence>
<accession>A0A356LHX8</accession>
<dbReference type="GO" id="GO:0051539">
    <property type="term" value="F:4 iron, 4 sulfur cluster binding"/>
    <property type="evidence" value="ECO:0007669"/>
    <property type="project" value="UniProtKB-UniRule"/>
</dbReference>
<dbReference type="GO" id="GO:0019154">
    <property type="term" value="F:glycolate dehydrogenase activity"/>
    <property type="evidence" value="ECO:0007669"/>
    <property type="project" value="UniProtKB-EC"/>
</dbReference>
<evidence type="ECO:0000256" key="1">
    <source>
        <dbReference type="ARBA" id="ARBA00022485"/>
    </source>
</evidence>
<dbReference type="NCBIfam" id="NF008434">
    <property type="entry name" value="PRK11274.1"/>
    <property type="match status" value="1"/>
</dbReference>
<dbReference type="EC" id="1.1.99.14" evidence="6"/>
<organism evidence="8 9">
    <name type="scientific">Advenella kashmirensis</name>
    <dbReference type="NCBI Taxonomy" id="310575"/>
    <lineage>
        <taxon>Bacteria</taxon>
        <taxon>Pseudomonadati</taxon>
        <taxon>Pseudomonadota</taxon>
        <taxon>Betaproteobacteria</taxon>
        <taxon>Burkholderiales</taxon>
        <taxon>Alcaligenaceae</taxon>
    </lineage>
</organism>
<keyword evidence="1 6" id="KW-0004">4Fe-4S</keyword>